<keyword evidence="7" id="KW-1185">Reference proteome</keyword>
<proteinExistence type="inferred from homology"/>
<dbReference type="Pfam" id="PF01090">
    <property type="entry name" value="Ribosomal_S19e"/>
    <property type="match status" value="1"/>
</dbReference>
<dbReference type="Proteomes" id="UP001626550">
    <property type="component" value="Unassembled WGS sequence"/>
</dbReference>
<dbReference type="EMBL" id="JBJKFK010001765">
    <property type="protein sequence ID" value="KAL3312286.1"/>
    <property type="molecule type" value="Genomic_DNA"/>
</dbReference>
<comment type="similarity">
    <text evidence="1">Belongs to the eukaryotic ribosomal protein eS19 family.</text>
</comment>
<dbReference type="GO" id="GO:0005840">
    <property type="term" value="C:ribosome"/>
    <property type="evidence" value="ECO:0007669"/>
    <property type="project" value="UniProtKB-KW"/>
</dbReference>
<evidence type="ECO:0000313" key="6">
    <source>
        <dbReference type="EMBL" id="KAL3312286.1"/>
    </source>
</evidence>
<accession>A0ABD2PXZ9</accession>
<dbReference type="PANTHER" id="PTHR11710">
    <property type="entry name" value="40S RIBOSOMAL PROTEIN S19"/>
    <property type="match status" value="1"/>
</dbReference>
<dbReference type="GO" id="GO:1990904">
    <property type="term" value="C:ribonucleoprotein complex"/>
    <property type="evidence" value="ECO:0007669"/>
    <property type="project" value="UniProtKB-KW"/>
</dbReference>
<evidence type="ECO:0000313" key="7">
    <source>
        <dbReference type="Proteomes" id="UP001626550"/>
    </source>
</evidence>
<dbReference type="SUPFAM" id="SSF46785">
    <property type="entry name" value="Winged helix' DNA-binding domain"/>
    <property type="match status" value="1"/>
</dbReference>
<dbReference type="SMART" id="SM01413">
    <property type="entry name" value="Ribosomal_S19e"/>
    <property type="match status" value="1"/>
</dbReference>
<evidence type="ECO:0000256" key="1">
    <source>
        <dbReference type="ARBA" id="ARBA00010014"/>
    </source>
</evidence>
<protein>
    <recommendedName>
        <fullName evidence="4">Small ribosomal subunit protein eS19</fullName>
    </recommendedName>
    <alternativeName>
        <fullName evidence="5">40S ribosomal protein S19</fullName>
    </alternativeName>
</protein>
<dbReference type="Gene3D" id="1.10.10.10">
    <property type="entry name" value="Winged helix-like DNA-binding domain superfamily/Winged helix DNA-binding domain"/>
    <property type="match status" value="1"/>
</dbReference>
<evidence type="ECO:0000256" key="2">
    <source>
        <dbReference type="ARBA" id="ARBA00022980"/>
    </source>
</evidence>
<dbReference type="PANTHER" id="PTHR11710:SF0">
    <property type="entry name" value="40S RIBOSOMAL PROTEIN S19"/>
    <property type="match status" value="1"/>
</dbReference>
<sequence>MAHTLKDIDGHKYVDGVAHYLKKLGTVKVPEWADIVKLSSANQHGPYNPDWFYTRCAAVLRHLYLRPSGVGGLSKAFGRNKRYGVTPNHHVKAHTNNIRKAIQAMEKLGYVTVSSKGGRELTPLGRKTLDHLAVEIHREMRKSA</sequence>
<dbReference type="FunFam" id="1.10.10.10:FF:000118">
    <property type="entry name" value="40S ribosomal protein S19"/>
    <property type="match status" value="1"/>
</dbReference>
<evidence type="ECO:0000256" key="4">
    <source>
        <dbReference type="ARBA" id="ARBA00035143"/>
    </source>
</evidence>
<organism evidence="6 7">
    <name type="scientific">Cichlidogyrus casuarinus</name>
    <dbReference type="NCBI Taxonomy" id="1844966"/>
    <lineage>
        <taxon>Eukaryota</taxon>
        <taxon>Metazoa</taxon>
        <taxon>Spiralia</taxon>
        <taxon>Lophotrochozoa</taxon>
        <taxon>Platyhelminthes</taxon>
        <taxon>Monogenea</taxon>
        <taxon>Monopisthocotylea</taxon>
        <taxon>Dactylogyridea</taxon>
        <taxon>Ancyrocephalidae</taxon>
        <taxon>Cichlidogyrus</taxon>
    </lineage>
</organism>
<dbReference type="InterPro" id="IPR036390">
    <property type="entry name" value="WH_DNA-bd_sf"/>
</dbReference>
<gene>
    <name evidence="6" type="primary">RPS19</name>
    <name evidence="6" type="ORF">Ciccas_009121</name>
</gene>
<reference evidence="6 7" key="1">
    <citation type="submission" date="2024-11" db="EMBL/GenBank/DDBJ databases">
        <title>Adaptive evolution of stress response genes in parasites aligns with host niche diversity.</title>
        <authorList>
            <person name="Hahn C."/>
            <person name="Resl P."/>
        </authorList>
    </citation>
    <scope>NUCLEOTIDE SEQUENCE [LARGE SCALE GENOMIC DNA]</scope>
    <source>
        <strain evidence="6">EGGRZ-B1_66</strain>
        <tissue evidence="6">Body</tissue>
    </source>
</reference>
<keyword evidence="3" id="KW-0687">Ribonucleoprotein</keyword>
<dbReference type="InterPro" id="IPR001266">
    <property type="entry name" value="Ribosomal_eS19"/>
</dbReference>
<comment type="caution">
    <text evidence="6">The sequence shown here is derived from an EMBL/GenBank/DDBJ whole genome shotgun (WGS) entry which is preliminary data.</text>
</comment>
<name>A0ABD2PXZ9_9PLAT</name>
<dbReference type="AlphaFoldDB" id="A0ABD2PXZ9"/>
<evidence type="ECO:0000256" key="3">
    <source>
        <dbReference type="ARBA" id="ARBA00023274"/>
    </source>
</evidence>
<keyword evidence="2 6" id="KW-0689">Ribosomal protein</keyword>
<dbReference type="InterPro" id="IPR036388">
    <property type="entry name" value="WH-like_DNA-bd_sf"/>
</dbReference>
<evidence type="ECO:0000256" key="5">
    <source>
        <dbReference type="ARBA" id="ARBA00035466"/>
    </source>
</evidence>